<evidence type="ECO:0000313" key="2">
    <source>
        <dbReference type="Proteomes" id="UP000024816"/>
    </source>
</evidence>
<dbReference type="Gene3D" id="3.90.1140.10">
    <property type="entry name" value="Cyclic phosphodiesterase"/>
    <property type="match status" value="1"/>
</dbReference>
<dbReference type="STRING" id="1280952.HJA_00475"/>
<evidence type="ECO:0000313" key="1">
    <source>
        <dbReference type="EMBL" id="KCZ90967.1"/>
    </source>
</evidence>
<accession>A0A059FK36</accession>
<dbReference type="RefSeq" id="WP_035576915.1">
    <property type="nucleotide sequence ID" value="NZ_ARYJ01000001.1"/>
</dbReference>
<dbReference type="PATRIC" id="fig|1280952.3.peg.97"/>
<dbReference type="EMBL" id="ARYJ01000001">
    <property type="protein sequence ID" value="KCZ90967.1"/>
    <property type="molecule type" value="Genomic_DNA"/>
</dbReference>
<proteinExistence type="predicted"/>
<protein>
    <recommendedName>
        <fullName evidence="3">2'-5' RNA ligase</fullName>
    </recommendedName>
</protein>
<dbReference type="eggNOG" id="COG1514">
    <property type="taxonomic scope" value="Bacteria"/>
</dbReference>
<name>A0A059FK36_9PROT</name>
<dbReference type="InterPro" id="IPR009097">
    <property type="entry name" value="Cyclic_Pdiesterase"/>
</dbReference>
<dbReference type="PANTHER" id="PTHR40037:SF1">
    <property type="entry name" value="PHOSPHOESTERASE SAOUHSC_00951-RELATED"/>
    <property type="match status" value="1"/>
</dbReference>
<dbReference type="InterPro" id="IPR050580">
    <property type="entry name" value="2H_phosphoesterase_YjcG-like"/>
</dbReference>
<reference evidence="1 2" key="1">
    <citation type="journal article" date="2014" name="Antonie Van Leeuwenhoek">
        <title>Hyphomonas beringensis sp. nov. and Hyphomonas chukchiensis sp. nov., isolated from surface seawater of the Bering Sea and Chukchi Sea.</title>
        <authorList>
            <person name="Li C."/>
            <person name="Lai Q."/>
            <person name="Li G."/>
            <person name="Dong C."/>
            <person name="Wang J."/>
            <person name="Liao Y."/>
            <person name="Shao Z."/>
        </authorList>
    </citation>
    <scope>NUCLEOTIDE SEQUENCE [LARGE SCALE GENOMIC DNA]</scope>
    <source>
        <strain evidence="1 2">VP2</strain>
    </source>
</reference>
<sequence length="181" mass="19487">MSRQLFTLAFPETSPGARAWMDGVRAEHDQDFARRVAPHFTLVFGDSSVPEEDYLQHVRTVASTAAPFPFACRRAVTGTDHQDETGYAFLVPDTGDSDILELRNQLHTGPFSGLLRVDIPYVPHITVGRFASVEAAGQICDSLNASGIEVSGRITALTVVAMDTQGTIQEIQAIPLSGSAA</sequence>
<evidence type="ECO:0008006" key="3">
    <source>
        <dbReference type="Google" id="ProtNLM"/>
    </source>
</evidence>
<dbReference type="PANTHER" id="PTHR40037">
    <property type="entry name" value="PHOSPHOESTERASE YJCG-RELATED"/>
    <property type="match status" value="1"/>
</dbReference>
<comment type="caution">
    <text evidence="1">The sequence shown here is derived from an EMBL/GenBank/DDBJ whole genome shotgun (WGS) entry which is preliminary data.</text>
</comment>
<dbReference type="Pfam" id="PF13563">
    <property type="entry name" value="2_5_RNA_ligase2"/>
    <property type="match status" value="1"/>
</dbReference>
<dbReference type="SUPFAM" id="SSF55144">
    <property type="entry name" value="LigT-like"/>
    <property type="match status" value="1"/>
</dbReference>
<dbReference type="AlphaFoldDB" id="A0A059FK36"/>
<dbReference type="Proteomes" id="UP000024816">
    <property type="component" value="Unassembled WGS sequence"/>
</dbReference>
<keyword evidence="2" id="KW-1185">Reference proteome</keyword>
<gene>
    <name evidence="1" type="ORF">HJA_00475</name>
</gene>
<organism evidence="1 2">
    <name type="scientific">Hyphomonas jannaschiana VP2</name>
    <dbReference type="NCBI Taxonomy" id="1280952"/>
    <lineage>
        <taxon>Bacteria</taxon>
        <taxon>Pseudomonadati</taxon>
        <taxon>Pseudomonadota</taxon>
        <taxon>Alphaproteobacteria</taxon>
        <taxon>Hyphomonadales</taxon>
        <taxon>Hyphomonadaceae</taxon>
        <taxon>Hyphomonas</taxon>
    </lineage>
</organism>